<proteinExistence type="predicted"/>
<dbReference type="Proteomes" id="UP000277580">
    <property type="component" value="Unassembled WGS sequence"/>
</dbReference>
<keyword evidence="3" id="KW-1185">Reference proteome</keyword>
<accession>A0A3N4KHV6</accession>
<evidence type="ECO:0008006" key="4">
    <source>
        <dbReference type="Google" id="ProtNLM"/>
    </source>
</evidence>
<gene>
    <name evidence="2" type="ORF">P167DRAFT_576716</name>
</gene>
<organism evidence="2 3">
    <name type="scientific">Morchella conica CCBAS932</name>
    <dbReference type="NCBI Taxonomy" id="1392247"/>
    <lineage>
        <taxon>Eukaryota</taxon>
        <taxon>Fungi</taxon>
        <taxon>Dikarya</taxon>
        <taxon>Ascomycota</taxon>
        <taxon>Pezizomycotina</taxon>
        <taxon>Pezizomycetes</taxon>
        <taxon>Pezizales</taxon>
        <taxon>Morchellaceae</taxon>
        <taxon>Morchella</taxon>
    </lineage>
</organism>
<sequence>MSLHHLPNELLLHIADYLTPGSRSSLLAISHLLCTLLTPYSSNGPSSHPPARTVVLDPTPPPPGRIVQLSLPCPHRPYTRSPISISAGPLPRATSGIASRPLAFSLPMMGASLPKVISVSP</sequence>
<evidence type="ECO:0000313" key="2">
    <source>
        <dbReference type="EMBL" id="RPB10080.1"/>
    </source>
</evidence>
<dbReference type="AlphaFoldDB" id="A0A3N4KHV6"/>
<dbReference type="EMBL" id="ML119146">
    <property type="protein sequence ID" value="RPB10080.1"/>
    <property type="molecule type" value="Genomic_DNA"/>
</dbReference>
<protein>
    <recommendedName>
        <fullName evidence="4">F-box domain-containing protein</fullName>
    </recommendedName>
</protein>
<dbReference type="InParanoid" id="A0A3N4KHV6"/>
<evidence type="ECO:0000313" key="3">
    <source>
        <dbReference type="Proteomes" id="UP000277580"/>
    </source>
</evidence>
<evidence type="ECO:0000256" key="1">
    <source>
        <dbReference type="SAM" id="MobiDB-lite"/>
    </source>
</evidence>
<feature type="region of interest" description="Disordered" evidence="1">
    <location>
        <begin position="42"/>
        <end position="61"/>
    </location>
</feature>
<name>A0A3N4KHV6_9PEZI</name>
<reference evidence="2 3" key="1">
    <citation type="journal article" date="2018" name="Nat. Ecol. Evol.">
        <title>Pezizomycetes genomes reveal the molecular basis of ectomycorrhizal truffle lifestyle.</title>
        <authorList>
            <person name="Murat C."/>
            <person name="Payen T."/>
            <person name="Noel B."/>
            <person name="Kuo A."/>
            <person name="Morin E."/>
            <person name="Chen J."/>
            <person name="Kohler A."/>
            <person name="Krizsan K."/>
            <person name="Balestrini R."/>
            <person name="Da Silva C."/>
            <person name="Montanini B."/>
            <person name="Hainaut M."/>
            <person name="Levati E."/>
            <person name="Barry K.W."/>
            <person name="Belfiori B."/>
            <person name="Cichocki N."/>
            <person name="Clum A."/>
            <person name="Dockter R.B."/>
            <person name="Fauchery L."/>
            <person name="Guy J."/>
            <person name="Iotti M."/>
            <person name="Le Tacon F."/>
            <person name="Lindquist E.A."/>
            <person name="Lipzen A."/>
            <person name="Malagnac F."/>
            <person name="Mello A."/>
            <person name="Molinier V."/>
            <person name="Miyauchi S."/>
            <person name="Poulain J."/>
            <person name="Riccioni C."/>
            <person name="Rubini A."/>
            <person name="Sitrit Y."/>
            <person name="Splivallo R."/>
            <person name="Traeger S."/>
            <person name="Wang M."/>
            <person name="Zifcakova L."/>
            <person name="Wipf D."/>
            <person name="Zambonelli A."/>
            <person name="Paolocci F."/>
            <person name="Nowrousian M."/>
            <person name="Ottonello S."/>
            <person name="Baldrian P."/>
            <person name="Spatafora J.W."/>
            <person name="Henrissat B."/>
            <person name="Nagy L.G."/>
            <person name="Aury J.M."/>
            <person name="Wincker P."/>
            <person name="Grigoriev I.V."/>
            <person name="Bonfante P."/>
            <person name="Martin F.M."/>
        </authorList>
    </citation>
    <scope>NUCLEOTIDE SEQUENCE [LARGE SCALE GENOMIC DNA]</scope>
    <source>
        <strain evidence="2 3">CCBAS932</strain>
    </source>
</reference>